<reference evidence="1" key="2">
    <citation type="journal article" date="2022" name="New Phytol.">
        <title>Evolutionary transition to the ectomycorrhizal habit in the genomes of a hyperdiverse lineage of mushroom-forming fungi.</title>
        <authorList>
            <person name="Looney B."/>
            <person name="Miyauchi S."/>
            <person name="Morin E."/>
            <person name="Drula E."/>
            <person name="Courty P.E."/>
            <person name="Kohler A."/>
            <person name="Kuo A."/>
            <person name="LaButti K."/>
            <person name="Pangilinan J."/>
            <person name="Lipzen A."/>
            <person name="Riley R."/>
            <person name="Andreopoulos W."/>
            <person name="He G."/>
            <person name="Johnson J."/>
            <person name="Nolan M."/>
            <person name="Tritt A."/>
            <person name="Barry K.W."/>
            <person name="Grigoriev I.V."/>
            <person name="Nagy L.G."/>
            <person name="Hibbett D."/>
            <person name="Henrissat B."/>
            <person name="Matheny P.B."/>
            <person name="Labbe J."/>
            <person name="Martin F.M."/>
        </authorList>
    </citation>
    <scope>NUCLEOTIDE SEQUENCE</scope>
    <source>
        <strain evidence="1">HHB10654</strain>
    </source>
</reference>
<dbReference type="Proteomes" id="UP000814140">
    <property type="component" value="Unassembled WGS sequence"/>
</dbReference>
<gene>
    <name evidence="1" type="ORF">BV25DRAFT_1963527</name>
</gene>
<protein>
    <submittedName>
        <fullName evidence="1">Uncharacterized protein</fullName>
    </submittedName>
</protein>
<sequence length="216" mass="23792">MNPRDVTQAPSHRRFEVHLRIMRAEEEEGISVIYNQKFSFSVPLAIGTPQNCKPVNLSPTAGTKHIQTNATRPLTMEMTYKNGLQSGRTLRSFHDTTVKIILETSLPPDENLRWAWVNNGSHTASSSSLLRVLAGPSFADPALRSAGARSAQRAHGFHNVAIVWASSWPKLALQVLHLTEEATQAESWLSTHCSNTRHATSYPKTSSADDPPDGLT</sequence>
<organism evidence="1 2">
    <name type="scientific">Artomyces pyxidatus</name>
    <dbReference type="NCBI Taxonomy" id="48021"/>
    <lineage>
        <taxon>Eukaryota</taxon>
        <taxon>Fungi</taxon>
        <taxon>Dikarya</taxon>
        <taxon>Basidiomycota</taxon>
        <taxon>Agaricomycotina</taxon>
        <taxon>Agaricomycetes</taxon>
        <taxon>Russulales</taxon>
        <taxon>Auriscalpiaceae</taxon>
        <taxon>Artomyces</taxon>
    </lineage>
</organism>
<name>A0ACB8SSX2_9AGAM</name>
<evidence type="ECO:0000313" key="2">
    <source>
        <dbReference type="Proteomes" id="UP000814140"/>
    </source>
</evidence>
<accession>A0ACB8SSX2</accession>
<evidence type="ECO:0000313" key="1">
    <source>
        <dbReference type="EMBL" id="KAI0059006.1"/>
    </source>
</evidence>
<dbReference type="EMBL" id="MU277230">
    <property type="protein sequence ID" value="KAI0059006.1"/>
    <property type="molecule type" value="Genomic_DNA"/>
</dbReference>
<comment type="caution">
    <text evidence="1">The sequence shown here is derived from an EMBL/GenBank/DDBJ whole genome shotgun (WGS) entry which is preliminary data.</text>
</comment>
<keyword evidence="2" id="KW-1185">Reference proteome</keyword>
<reference evidence="1" key="1">
    <citation type="submission" date="2021-03" db="EMBL/GenBank/DDBJ databases">
        <authorList>
            <consortium name="DOE Joint Genome Institute"/>
            <person name="Ahrendt S."/>
            <person name="Looney B.P."/>
            <person name="Miyauchi S."/>
            <person name="Morin E."/>
            <person name="Drula E."/>
            <person name="Courty P.E."/>
            <person name="Chicoki N."/>
            <person name="Fauchery L."/>
            <person name="Kohler A."/>
            <person name="Kuo A."/>
            <person name="Labutti K."/>
            <person name="Pangilinan J."/>
            <person name="Lipzen A."/>
            <person name="Riley R."/>
            <person name="Andreopoulos W."/>
            <person name="He G."/>
            <person name="Johnson J."/>
            <person name="Barry K.W."/>
            <person name="Grigoriev I.V."/>
            <person name="Nagy L."/>
            <person name="Hibbett D."/>
            <person name="Henrissat B."/>
            <person name="Matheny P.B."/>
            <person name="Labbe J."/>
            <person name="Martin F."/>
        </authorList>
    </citation>
    <scope>NUCLEOTIDE SEQUENCE</scope>
    <source>
        <strain evidence="1">HHB10654</strain>
    </source>
</reference>
<proteinExistence type="predicted"/>